<feature type="domain" description="ABC transporter" evidence="4">
    <location>
        <begin position="2"/>
        <end position="211"/>
    </location>
</feature>
<evidence type="ECO:0000256" key="1">
    <source>
        <dbReference type="ARBA" id="ARBA00022448"/>
    </source>
</evidence>
<dbReference type="RefSeq" id="WP_007000713.1">
    <property type="nucleotide sequence ID" value="NZ_JH992955.1"/>
</dbReference>
<dbReference type="InterPro" id="IPR050093">
    <property type="entry name" value="ABC_SmlMolc_Importer"/>
</dbReference>
<dbReference type="eggNOG" id="COG3842">
    <property type="taxonomic scope" value="Bacteria"/>
</dbReference>
<dbReference type="Gene3D" id="3.40.50.300">
    <property type="entry name" value="P-loop containing nucleotide triphosphate hydrolases"/>
    <property type="match status" value="1"/>
</dbReference>
<keyword evidence="1" id="KW-0813">Transport</keyword>
<dbReference type="PATRIC" id="fig|883066.3.peg.518"/>
<dbReference type="Proteomes" id="UP000009888">
    <property type="component" value="Unassembled WGS sequence"/>
</dbReference>
<dbReference type="STRING" id="202789.GCA_001457435_01638"/>
<dbReference type="PROSITE" id="PS00211">
    <property type="entry name" value="ABC_TRANSPORTER_1"/>
    <property type="match status" value="1"/>
</dbReference>
<organism evidence="5 6">
    <name type="scientific">Actinobaculum massiliense ACS-171-V-Col2</name>
    <dbReference type="NCBI Taxonomy" id="883066"/>
    <lineage>
        <taxon>Bacteria</taxon>
        <taxon>Bacillati</taxon>
        <taxon>Actinomycetota</taxon>
        <taxon>Actinomycetes</taxon>
        <taxon>Actinomycetales</taxon>
        <taxon>Actinomycetaceae</taxon>
        <taxon>Actinobaculum</taxon>
    </lineage>
</organism>
<dbReference type="AlphaFoldDB" id="K9EEP4"/>
<dbReference type="InterPro" id="IPR003439">
    <property type="entry name" value="ABC_transporter-like_ATP-bd"/>
</dbReference>
<evidence type="ECO:0000256" key="3">
    <source>
        <dbReference type="ARBA" id="ARBA00022840"/>
    </source>
</evidence>
<dbReference type="InterPro" id="IPR003593">
    <property type="entry name" value="AAA+_ATPase"/>
</dbReference>
<protein>
    <recommendedName>
        <fullName evidence="4">ABC transporter domain-containing protein</fullName>
    </recommendedName>
</protein>
<gene>
    <name evidence="5" type="ORF">HMPREF9233_00496</name>
</gene>
<accession>K9EEP4</accession>
<reference evidence="5 6" key="1">
    <citation type="submission" date="2012-09" db="EMBL/GenBank/DDBJ databases">
        <title>The Genome Sequence of Actinobaculum massiliae ACS-171-V-COL2.</title>
        <authorList>
            <consortium name="The Broad Institute Genome Sequencing Platform"/>
            <person name="Earl A."/>
            <person name="Ward D."/>
            <person name="Feldgarden M."/>
            <person name="Gevers D."/>
            <person name="Saerens B."/>
            <person name="Vaneechoutte M."/>
            <person name="Walker B."/>
            <person name="Young S.K."/>
            <person name="Zeng Q."/>
            <person name="Gargeya S."/>
            <person name="Fitzgerald M."/>
            <person name="Haas B."/>
            <person name="Abouelleil A."/>
            <person name="Alvarado L."/>
            <person name="Arachchi H.M."/>
            <person name="Berlin A."/>
            <person name="Chapman S.B."/>
            <person name="Goldberg J."/>
            <person name="Griggs A."/>
            <person name="Gujja S."/>
            <person name="Hansen M."/>
            <person name="Howarth C."/>
            <person name="Imamovic A."/>
            <person name="Larimer J."/>
            <person name="McCowen C."/>
            <person name="Montmayeur A."/>
            <person name="Murphy C."/>
            <person name="Neiman D."/>
            <person name="Pearson M."/>
            <person name="Priest M."/>
            <person name="Roberts A."/>
            <person name="Saif S."/>
            <person name="Shea T."/>
            <person name="Sisk P."/>
            <person name="Sykes S."/>
            <person name="Wortman J."/>
            <person name="Nusbaum C."/>
            <person name="Birren B."/>
        </authorList>
    </citation>
    <scope>NUCLEOTIDE SEQUENCE [LARGE SCALE GENOMIC DNA]</scope>
    <source>
        <strain evidence="6">ACS-171-V-Col2</strain>
    </source>
</reference>
<dbReference type="Pfam" id="PF00005">
    <property type="entry name" value="ABC_tran"/>
    <property type="match status" value="1"/>
</dbReference>
<dbReference type="SMART" id="SM00382">
    <property type="entry name" value="AAA"/>
    <property type="match status" value="1"/>
</dbReference>
<dbReference type="EMBL" id="AGWL01000002">
    <property type="protein sequence ID" value="EKU95709.1"/>
    <property type="molecule type" value="Genomic_DNA"/>
</dbReference>
<dbReference type="InterPro" id="IPR027417">
    <property type="entry name" value="P-loop_NTPase"/>
</dbReference>
<dbReference type="GO" id="GO:0005524">
    <property type="term" value="F:ATP binding"/>
    <property type="evidence" value="ECO:0007669"/>
    <property type="project" value="UniProtKB-KW"/>
</dbReference>
<evidence type="ECO:0000313" key="6">
    <source>
        <dbReference type="Proteomes" id="UP000009888"/>
    </source>
</evidence>
<keyword evidence="3" id="KW-0067">ATP-binding</keyword>
<keyword evidence="6" id="KW-1185">Reference proteome</keyword>
<name>K9EEP4_9ACTO</name>
<evidence type="ECO:0000313" key="5">
    <source>
        <dbReference type="EMBL" id="EKU95709.1"/>
    </source>
</evidence>
<dbReference type="SUPFAM" id="SSF52540">
    <property type="entry name" value="P-loop containing nucleoside triphosphate hydrolases"/>
    <property type="match status" value="1"/>
</dbReference>
<sequence>MIELRDFWVRYPDGYDAVRGVELAVESGQILALLGASGSGKSSLLRGIAGLEKTRGMVAIDGEDISVVPTHKRGVGMVFQDGQLFPTRSVGANIAYGIERKMPRHRVRGEVERWLDIMGLAGLADRAITTLSGGQAQRVALARSMAPGPRALLLDEPLSALDTDLRRELSGFIRDRLTESGTTAIYVTHNEEEAEAVGDKVLRMADGRLWA</sequence>
<dbReference type="InterPro" id="IPR017871">
    <property type="entry name" value="ABC_transporter-like_CS"/>
</dbReference>
<dbReference type="HOGENOM" id="CLU_000604_1_22_11"/>
<dbReference type="GO" id="GO:0016887">
    <property type="term" value="F:ATP hydrolysis activity"/>
    <property type="evidence" value="ECO:0007669"/>
    <property type="project" value="InterPro"/>
</dbReference>
<dbReference type="PANTHER" id="PTHR42781:SF4">
    <property type="entry name" value="SPERMIDINE_PUTRESCINE IMPORT ATP-BINDING PROTEIN POTA"/>
    <property type="match status" value="1"/>
</dbReference>
<dbReference type="PANTHER" id="PTHR42781">
    <property type="entry name" value="SPERMIDINE/PUTRESCINE IMPORT ATP-BINDING PROTEIN POTA"/>
    <property type="match status" value="1"/>
</dbReference>
<keyword evidence="2" id="KW-0547">Nucleotide-binding</keyword>
<comment type="caution">
    <text evidence="5">The sequence shown here is derived from an EMBL/GenBank/DDBJ whole genome shotgun (WGS) entry which is preliminary data.</text>
</comment>
<proteinExistence type="predicted"/>
<evidence type="ECO:0000256" key="2">
    <source>
        <dbReference type="ARBA" id="ARBA00022741"/>
    </source>
</evidence>
<dbReference type="PROSITE" id="PS50893">
    <property type="entry name" value="ABC_TRANSPORTER_2"/>
    <property type="match status" value="1"/>
</dbReference>
<evidence type="ECO:0000259" key="4">
    <source>
        <dbReference type="PROSITE" id="PS50893"/>
    </source>
</evidence>